<dbReference type="Proteomes" id="UP000295066">
    <property type="component" value="Unassembled WGS sequence"/>
</dbReference>
<comment type="caution">
    <text evidence="1">The sequence shown here is derived from an EMBL/GenBank/DDBJ whole genome shotgun (WGS) entry which is preliminary data.</text>
</comment>
<accession>A0A4R8M4J5</accession>
<dbReference type="AlphaFoldDB" id="A0A4R8M4J5"/>
<gene>
    <name evidence="1" type="ORF">C8D99_1093</name>
</gene>
<evidence type="ECO:0000313" key="2">
    <source>
        <dbReference type="Proteomes" id="UP000295066"/>
    </source>
</evidence>
<evidence type="ECO:0000313" key="1">
    <source>
        <dbReference type="EMBL" id="TDY60150.1"/>
    </source>
</evidence>
<organism evidence="1 2">
    <name type="scientific">Aminivibrio pyruvatiphilus</name>
    <dbReference type="NCBI Taxonomy" id="1005740"/>
    <lineage>
        <taxon>Bacteria</taxon>
        <taxon>Thermotogati</taxon>
        <taxon>Synergistota</taxon>
        <taxon>Synergistia</taxon>
        <taxon>Synergistales</taxon>
        <taxon>Aminobacteriaceae</taxon>
        <taxon>Aminivibrio</taxon>
    </lineage>
</organism>
<keyword evidence="2" id="KW-1185">Reference proteome</keyword>
<proteinExistence type="predicted"/>
<reference evidence="1 2" key="1">
    <citation type="submission" date="2019-03" db="EMBL/GenBank/DDBJ databases">
        <title>Genomic Encyclopedia of Type Strains, Phase IV (KMG-IV): sequencing the most valuable type-strain genomes for metagenomic binning, comparative biology and taxonomic classification.</title>
        <authorList>
            <person name="Goeker M."/>
        </authorList>
    </citation>
    <scope>NUCLEOTIDE SEQUENCE [LARGE SCALE GENOMIC DNA]</scope>
    <source>
        <strain evidence="1 2">DSM 25964</strain>
    </source>
</reference>
<sequence length="60" mass="6817">MLCLGDLAEKHCSFSFDENGCLRLFFSDHSIVLYKDDDVVVFAGDGDSYPSEAERWVKTH</sequence>
<protein>
    <submittedName>
        <fullName evidence="1">Uncharacterized protein</fullName>
    </submittedName>
</protein>
<name>A0A4R8M4J5_9BACT</name>
<dbReference type="EMBL" id="SORI01000009">
    <property type="protein sequence ID" value="TDY60150.1"/>
    <property type="molecule type" value="Genomic_DNA"/>
</dbReference>